<sequence length="278" mass="30438">MTSHLSIGDFSRATHMTVKTLRHYHEIGLLEPADVDPRSGYRRYSAEQISTAQIVRRFRDLGMPLEEIRTVLAASDVPTRNRHLSAHLHRLEEELGRTQRAVAALRDLLSPPASADSPGIELRSVGAVQAAAITATIEVEDISAWFQGALGELFATVASQGLRETGHAGGVYADELFTLHRGEATVFVPCDGPLRPVGRVQPLVVPPAELAVIEHCGPPSEVDRAYGTLAAYVARHALAVQGPMREYYLRGQRHTPDSAQWRTEVCWPVFRTGVTDPA</sequence>
<dbReference type="SUPFAM" id="SSF46955">
    <property type="entry name" value="Putative DNA-binding domain"/>
    <property type="match status" value="1"/>
</dbReference>
<feature type="coiled-coil region" evidence="2">
    <location>
        <begin position="81"/>
        <end position="108"/>
    </location>
</feature>
<dbReference type="EMBL" id="MLYO01000041">
    <property type="protein sequence ID" value="OIK02231.1"/>
    <property type="molecule type" value="Genomic_DNA"/>
</dbReference>
<dbReference type="InterPro" id="IPR011256">
    <property type="entry name" value="Reg_factor_effector_dom_sf"/>
</dbReference>
<dbReference type="InterPro" id="IPR010499">
    <property type="entry name" value="AraC_E-bd"/>
</dbReference>
<evidence type="ECO:0000313" key="5">
    <source>
        <dbReference type="Proteomes" id="UP000179642"/>
    </source>
</evidence>
<keyword evidence="2" id="KW-0175">Coiled coil</keyword>
<dbReference type="SUPFAM" id="SSF55136">
    <property type="entry name" value="Probable bacterial effector-binding domain"/>
    <property type="match status" value="1"/>
</dbReference>
<dbReference type="Gene3D" id="3.20.80.10">
    <property type="entry name" value="Regulatory factor, effector binding domain"/>
    <property type="match status" value="1"/>
</dbReference>
<gene>
    <name evidence="4" type="ORF">BIV23_25650</name>
</gene>
<accession>A0A1S2Q9E1</accession>
<dbReference type="RefSeq" id="WP_071383303.1">
    <property type="nucleotide sequence ID" value="NZ_MLYO01000041.1"/>
</dbReference>
<feature type="domain" description="HTH merR-type" evidence="3">
    <location>
        <begin position="4"/>
        <end position="74"/>
    </location>
</feature>
<evidence type="ECO:0000259" key="3">
    <source>
        <dbReference type="PROSITE" id="PS50937"/>
    </source>
</evidence>
<dbReference type="OrthoDB" id="7849865at2"/>
<dbReference type="GO" id="GO:0003700">
    <property type="term" value="F:DNA-binding transcription factor activity"/>
    <property type="evidence" value="ECO:0007669"/>
    <property type="project" value="InterPro"/>
</dbReference>
<dbReference type="AlphaFoldDB" id="A0A1S2Q9E1"/>
<dbReference type="Proteomes" id="UP000179642">
    <property type="component" value="Unassembled WGS sequence"/>
</dbReference>
<dbReference type="CDD" id="cd01107">
    <property type="entry name" value="HTH_BmrR"/>
    <property type="match status" value="1"/>
</dbReference>
<dbReference type="InterPro" id="IPR009061">
    <property type="entry name" value="DNA-bd_dom_put_sf"/>
</dbReference>
<proteinExistence type="predicted"/>
<dbReference type="PANTHER" id="PTHR30204:SF97">
    <property type="entry name" value="MERR FAMILY REGULATORY PROTEIN"/>
    <property type="match status" value="1"/>
</dbReference>
<dbReference type="PROSITE" id="PS50937">
    <property type="entry name" value="HTH_MERR_2"/>
    <property type="match status" value="1"/>
</dbReference>
<dbReference type="Pfam" id="PF06445">
    <property type="entry name" value="GyrI-like"/>
    <property type="match status" value="1"/>
</dbReference>
<dbReference type="SMART" id="SM00422">
    <property type="entry name" value="HTH_MERR"/>
    <property type="match status" value="1"/>
</dbReference>
<dbReference type="GO" id="GO:0003677">
    <property type="term" value="F:DNA binding"/>
    <property type="evidence" value="ECO:0007669"/>
    <property type="project" value="UniProtKB-KW"/>
</dbReference>
<dbReference type="InterPro" id="IPR000551">
    <property type="entry name" value="MerR-type_HTH_dom"/>
</dbReference>
<evidence type="ECO:0000256" key="1">
    <source>
        <dbReference type="ARBA" id="ARBA00023125"/>
    </source>
</evidence>
<reference evidence="4 5" key="1">
    <citation type="submission" date="2016-10" db="EMBL/GenBank/DDBJ databases">
        <title>Genome sequence of Streptomyces sp. MUSC 1.</title>
        <authorList>
            <person name="Lee L.-H."/>
            <person name="Ser H.-L."/>
            <person name="Law J.W.-F."/>
        </authorList>
    </citation>
    <scope>NUCLEOTIDE SEQUENCE [LARGE SCALE GENOMIC DNA]</scope>
    <source>
        <strain evidence="4 5">MUSC 1</strain>
    </source>
</reference>
<dbReference type="Gene3D" id="1.10.1660.10">
    <property type="match status" value="1"/>
</dbReference>
<organism evidence="4 5">
    <name type="scientific">Streptomyces monashensis</name>
    <dbReference type="NCBI Taxonomy" id="1678012"/>
    <lineage>
        <taxon>Bacteria</taxon>
        <taxon>Bacillati</taxon>
        <taxon>Actinomycetota</taxon>
        <taxon>Actinomycetes</taxon>
        <taxon>Kitasatosporales</taxon>
        <taxon>Streptomycetaceae</taxon>
        <taxon>Streptomyces</taxon>
    </lineage>
</organism>
<keyword evidence="5" id="KW-1185">Reference proteome</keyword>
<dbReference type="SMART" id="SM00871">
    <property type="entry name" value="AraC_E_bind"/>
    <property type="match status" value="1"/>
</dbReference>
<dbReference type="InterPro" id="IPR029442">
    <property type="entry name" value="GyrI-like"/>
</dbReference>
<keyword evidence="1" id="KW-0238">DNA-binding</keyword>
<protein>
    <submittedName>
        <fullName evidence="4">MerR family transcriptional regulator</fullName>
    </submittedName>
</protein>
<dbReference type="Pfam" id="PF13411">
    <property type="entry name" value="MerR_1"/>
    <property type="match status" value="1"/>
</dbReference>
<dbReference type="PANTHER" id="PTHR30204">
    <property type="entry name" value="REDOX-CYCLING DRUG-SENSING TRANSCRIPTIONAL ACTIVATOR SOXR"/>
    <property type="match status" value="1"/>
</dbReference>
<evidence type="ECO:0000256" key="2">
    <source>
        <dbReference type="SAM" id="Coils"/>
    </source>
</evidence>
<dbReference type="InterPro" id="IPR047057">
    <property type="entry name" value="MerR_fam"/>
</dbReference>
<comment type="caution">
    <text evidence="4">The sequence shown here is derived from an EMBL/GenBank/DDBJ whole genome shotgun (WGS) entry which is preliminary data.</text>
</comment>
<evidence type="ECO:0000313" key="4">
    <source>
        <dbReference type="EMBL" id="OIK02231.1"/>
    </source>
</evidence>
<name>A0A1S2Q9E1_9ACTN</name>